<evidence type="ECO:0008006" key="3">
    <source>
        <dbReference type="Google" id="ProtNLM"/>
    </source>
</evidence>
<dbReference type="AlphaFoldDB" id="A0A8H9Z1I0"/>
<protein>
    <recommendedName>
        <fullName evidence="3">Colicin transporter</fullName>
    </recommendedName>
</protein>
<feature type="transmembrane region" description="Helical" evidence="1">
    <location>
        <begin position="31"/>
        <end position="50"/>
    </location>
</feature>
<organism evidence="2">
    <name type="scientific">Pseudomonas tritici</name>
    <dbReference type="NCBI Taxonomy" id="2745518"/>
    <lineage>
        <taxon>Bacteria</taxon>
        <taxon>Pseudomonadati</taxon>
        <taxon>Pseudomonadota</taxon>
        <taxon>Gammaproteobacteria</taxon>
        <taxon>Pseudomonadales</taxon>
        <taxon>Pseudomonadaceae</taxon>
        <taxon>Pseudomonas</taxon>
    </lineage>
</organism>
<keyword evidence="1" id="KW-0472">Membrane</keyword>
<dbReference type="EMBL" id="JABWQF010000033">
    <property type="protein sequence ID" value="MBC3297463.1"/>
    <property type="molecule type" value="Genomic_DNA"/>
</dbReference>
<gene>
    <name evidence="2" type="ORF">HU722_38635</name>
</gene>
<sequence>MTQKYYLSNIHWGGIIFGICVLLMREDLNEPLVKVILWLSFFNGILFPFAKKAIEKVALRYSSSEDWTSGSFIETPMKNGLYAMFYILIFIVTIPLSIIYGLYCLSNKKAM</sequence>
<reference evidence="2" key="1">
    <citation type="journal article" date="2020" name="Microorganisms">
        <title>Reliable Identification of Environmental Pseudomonas Isolates Using the rpoD Gene.</title>
        <authorList>
            <consortium name="The Broad Institute Genome Sequencing Platform"/>
            <person name="Girard L."/>
            <person name="Lood C."/>
            <person name="Rokni-Zadeh H."/>
            <person name="van Noort V."/>
            <person name="Lavigne R."/>
            <person name="De Mot R."/>
        </authorList>
    </citation>
    <scope>NUCLEOTIDE SEQUENCE [LARGE SCALE GENOMIC DNA]</scope>
    <source>
        <strain evidence="2">SWRI145</strain>
    </source>
</reference>
<comment type="caution">
    <text evidence="2">The sequence shown here is derived from an EMBL/GenBank/DDBJ whole genome shotgun (WGS) entry which is preliminary data.</text>
</comment>
<name>A0A8H9Z1I0_9PSED</name>
<evidence type="ECO:0000313" key="2">
    <source>
        <dbReference type="EMBL" id="MBC3297463.1"/>
    </source>
</evidence>
<proteinExistence type="predicted"/>
<feature type="transmembrane region" description="Helical" evidence="1">
    <location>
        <begin position="6"/>
        <end position="24"/>
    </location>
</feature>
<keyword evidence="1" id="KW-1133">Transmembrane helix</keyword>
<keyword evidence="1" id="KW-0812">Transmembrane</keyword>
<evidence type="ECO:0000256" key="1">
    <source>
        <dbReference type="SAM" id="Phobius"/>
    </source>
</evidence>
<feature type="transmembrane region" description="Helical" evidence="1">
    <location>
        <begin position="81"/>
        <end position="105"/>
    </location>
</feature>
<accession>A0A8H9Z1I0</accession>